<sequence length="227" mass="26062">MARLIVSNAFLVLLPSLDQCIATNYYKNKILRDGTCPLCRICNQQLETIDHIVSGCPELAKTEYIHRHNKAAKYIHWKVCKHFNINVNERYYKHEPTTVTENDQVTILWDMGIHTDREITANRPDIVVKDKENKTCLLIDMSVPTDKNISIKTTEKLSKYKDLEIEVERMWGLKTSTIPVIIGALGLIKKGIDKYINKIPGNIKIVELQKIVLLGTAHILRRTLSIK</sequence>
<keyword evidence="3" id="KW-1185">Reference proteome</keyword>
<dbReference type="EnsemblMetazoa" id="XM_028662138.1">
    <property type="protein sequence ID" value="XP_028517939.1"/>
    <property type="gene ID" value="LOC110248967"/>
</dbReference>
<dbReference type="GeneID" id="110248967"/>
<feature type="chain" id="PRO_5037985282" description="Reverse transcriptase zinc-binding domain-containing protein" evidence="1">
    <location>
        <begin position="23"/>
        <end position="227"/>
    </location>
</feature>
<protein>
    <recommendedName>
        <fullName evidence="4">Reverse transcriptase zinc-binding domain-containing protein</fullName>
    </recommendedName>
</protein>
<organism evidence="2 3">
    <name type="scientific">Exaiptasia diaphana</name>
    <name type="common">Tropical sea anemone</name>
    <name type="synonym">Aiptasia pulchella</name>
    <dbReference type="NCBI Taxonomy" id="2652724"/>
    <lineage>
        <taxon>Eukaryota</taxon>
        <taxon>Metazoa</taxon>
        <taxon>Cnidaria</taxon>
        <taxon>Anthozoa</taxon>
        <taxon>Hexacorallia</taxon>
        <taxon>Actiniaria</taxon>
        <taxon>Aiptasiidae</taxon>
        <taxon>Exaiptasia</taxon>
    </lineage>
</organism>
<reference evidence="2" key="1">
    <citation type="submission" date="2022-11" db="UniProtKB">
        <authorList>
            <consortium name="EnsemblMetazoa"/>
        </authorList>
    </citation>
    <scope>IDENTIFICATION</scope>
</reference>
<evidence type="ECO:0008006" key="4">
    <source>
        <dbReference type="Google" id="ProtNLM"/>
    </source>
</evidence>
<dbReference type="PANTHER" id="PTHR35450:SF2">
    <property type="entry name" value="REVERSE TRANSCRIPTASE DOMAIN-CONTAINING PROTEIN"/>
    <property type="match status" value="1"/>
</dbReference>
<dbReference type="RefSeq" id="XP_028517939.1">
    <property type="nucleotide sequence ID" value="XM_028662138.1"/>
</dbReference>
<name>A0A913YRX9_EXADI</name>
<dbReference type="AlphaFoldDB" id="A0A913YRX9"/>
<keyword evidence="1" id="KW-0732">Signal</keyword>
<accession>A0A913YRX9</accession>
<dbReference type="OrthoDB" id="5977151at2759"/>
<dbReference type="KEGG" id="epa:110248967"/>
<dbReference type="OMA" id="MRISEWI"/>
<evidence type="ECO:0000313" key="3">
    <source>
        <dbReference type="Proteomes" id="UP000887567"/>
    </source>
</evidence>
<evidence type="ECO:0000256" key="1">
    <source>
        <dbReference type="SAM" id="SignalP"/>
    </source>
</evidence>
<proteinExistence type="predicted"/>
<evidence type="ECO:0000313" key="2">
    <source>
        <dbReference type="EnsemblMetazoa" id="XP_028517939.1"/>
    </source>
</evidence>
<dbReference type="PANTHER" id="PTHR35450">
    <property type="entry name" value="REVERSE TRANSCRIPTASE DOMAIN-CONTAINING PROTEIN"/>
    <property type="match status" value="1"/>
</dbReference>
<dbReference type="Proteomes" id="UP000887567">
    <property type="component" value="Unplaced"/>
</dbReference>
<feature type="signal peptide" evidence="1">
    <location>
        <begin position="1"/>
        <end position="22"/>
    </location>
</feature>